<evidence type="ECO:0008006" key="3">
    <source>
        <dbReference type="Google" id="ProtNLM"/>
    </source>
</evidence>
<organism evidence="1 2">
    <name type="scientific">Ameca splendens</name>
    <dbReference type="NCBI Taxonomy" id="208324"/>
    <lineage>
        <taxon>Eukaryota</taxon>
        <taxon>Metazoa</taxon>
        <taxon>Chordata</taxon>
        <taxon>Craniata</taxon>
        <taxon>Vertebrata</taxon>
        <taxon>Euteleostomi</taxon>
        <taxon>Actinopterygii</taxon>
        <taxon>Neopterygii</taxon>
        <taxon>Teleostei</taxon>
        <taxon>Neoteleostei</taxon>
        <taxon>Acanthomorphata</taxon>
        <taxon>Ovalentaria</taxon>
        <taxon>Atherinomorphae</taxon>
        <taxon>Cyprinodontiformes</taxon>
        <taxon>Goodeidae</taxon>
        <taxon>Ameca</taxon>
    </lineage>
</organism>
<accession>A0ABV0XTK4</accession>
<sequence>MNGTGSAFIVKSSAGSVFVAASLAARECRRSVTFICFLNDLKSFNTSFIIMKLQLTLTDCYEPSTSHNNRAVQLQSGAHGVVPHSDSRRRCCFTLILLTGLS</sequence>
<gene>
    <name evidence="1" type="ORF">AMECASPLE_025419</name>
</gene>
<comment type="caution">
    <text evidence="1">The sequence shown here is derived from an EMBL/GenBank/DDBJ whole genome shotgun (WGS) entry which is preliminary data.</text>
</comment>
<dbReference type="EMBL" id="JAHRIP010011907">
    <property type="protein sequence ID" value="MEQ2284817.1"/>
    <property type="molecule type" value="Genomic_DNA"/>
</dbReference>
<dbReference type="Proteomes" id="UP001469553">
    <property type="component" value="Unassembled WGS sequence"/>
</dbReference>
<protein>
    <recommendedName>
        <fullName evidence="3">Secreted protein</fullName>
    </recommendedName>
</protein>
<reference evidence="1 2" key="1">
    <citation type="submission" date="2021-06" db="EMBL/GenBank/DDBJ databases">
        <authorList>
            <person name="Palmer J.M."/>
        </authorList>
    </citation>
    <scope>NUCLEOTIDE SEQUENCE [LARGE SCALE GENOMIC DNA]</scope>
    <source>
        <strain evidence="1 2">AS_MEX2019</strain>
        <tissue evidence="1">Muscle</tissue>
    </source>
</reference>
<proteinExistence type="predicted"/>
<keyword evidence="2" id="KW-1185">Reference proteome</keyword>
<evidence type="ECO:0000313" key="2">
    <source>
        <dbReference type="Proteomes" id="UP001469553"/>
    </source>
</evidence>
<name>A0ABV0XTK4_9TELE</name>
<evidence type="ECO:0000313" key="1">
    <source>
        <dbReference type="EMBL" id="MEQ2284817.1"/>
    </source>
</evidence>